<proteinExistence type="inferred from homology"/>
<dbReference type="Gene3D" id="1.20.1260.30">
    <property type="match status" value="1"/>
</dbReference>
<keyword evidence="6" id="KW-0680">Restriction system</keyword>
<dbReference type="GO" id="GO:0032259">
    <property type="term" value="P:methylation"/>
    <property type="evidence" value="ECO:0007669"/>
    <property type="project" value="UniProtKB-KW"/>
</dbReference>
<dbReference type="GO" id="GO:0008170">
    <property type="term" value="F:N-methyltransferase activity"/>
    <property type="evidence" value="ECO:0007669"/>
    <property type="project" value="InterPro"/>
</dbReference>
<evidence type="ECO:0000313" key="11">
    <source>
        <dbReference type="EMBL" id="VBB46499.1"/>
    </source>
</evidence>
<comment type="similarity">
    <text evidence="1">Belongs to the N(4)/N(6)-methyltransferase family.</text>
</comment>
<dbReference type="GO" id="GO:0009307">
    <property type="term" value="P:DNA restriction-modification system"/>
    <property type="evidence" value="ECO:0007669"/>
    <property type="project" value="UniProtKB-KW"/>
</dbReference>
<accession>A0A653AEJ9</accession>
<dbReference type="PROSITE" id="PS00092">
    <property type="entry name" value="N6_MTASE"/>
    <property type="match status" value="1"/>
</dbReference>
<organism evidence="11">
    <name type="scientific">Uncultured Desulfatiglans sp</name>
    <dbReference type="NCBI Taxonomy" id="1748965"/>
    <lineage>
        <taxon>Bacteria</taxon>
        <taxon>Pseudomonadati</taxon>
        <taxon>Thermodesulfobacteriota</taxon>
        <taxon>Desulfobacteria</taxon>
        <taxon>Desulfatiglandales</taxon>
        <taxon>Desulfatiglandaceae</taxon>
        <taxon>Desulfatiglans</taxon>
        <taxon>environmental samples</taxon>
    </lineage>
</organism>
<dbReference type="EC" id="2.1.1.72" evidence="2"/>
<feature type="region of interest" description="Disordered" evidence="8">
    <location>
        <begin position="673"/>
        <end position="702"/>
    </location>
</feature>
<comment type="catalytic activity">
    <reaction evidence="7">
        <text>a 2'-deoxyadenosine in DNA + S-adenosyl-L-methionine = an N(6)-methyl-2'-deoxyadenosine in DNA + S-adenosyl-L-homocysteine + H(+)</text>
        <dbReference type="Rhea" id="RHEA:15197"/>
        <dbReference type="Rhea" id="RHEA-COMP:12418"/>
        <dbReference type="Rhea" id="RHEA-COMP:12419"/>
        <dbReference type="ChEBI" id="CHEBI:15378"/>
        <dbReference type="ChEBI" id="CHEBI:57856"/>
        <dbReference type="ChEBI" id="CHEBI:59789"/>
        <dbReference type="ChEBI" id="CHEBI:90615"/>
        <dbReference type="ChEBI" id="CHEBI:90616"/>
        <dbReference type="EC" id="2.1.1.72"/>
    </reaction>
</comment>
<evidence type="ECO:0000259" key="10">
    <source>
        <dbReference type="Pfam" id="PF12161"/>
    </source>
</evidence>
<keyword evidence="5" id="KW-0949">S-adenosyl-L-methionine</keyword>
<evidence type="ECO:0000256" key="3">
    <source>
        <dbReference type="ARBA" id="ARBA00022603"/>
    </source>
</evidence>
<dbReference type="PANTHER" id="PTHR42933">
    <property type="entry name" value="SLR6095 PROTEIN"/>
    <property type="match status" value="1"/>
</dbReference>
<evidence type="ECO:0000256" key="4">
    <source>
        <dbReference type="ARBA" id="ARBA00022679"/>
    </source>
</evidence>
<dbReference type="EMBL" id="UPXX01000031">
    <property type="protein sequence ID" value="VBB46499.1"/>
    <property type="molecule type" value="Genomic_DNA"/>
</dbReference>
<dbReference type="SUPFAM" id="SSF53335">
    <property type="entry name" value="S-adenosyl-L-methionine-dependent methyltransferases"/>
    <property type="match status" value="1"/>
</dbReference>
<evidence type="ECO:0000256" key="8">
    <source>
        <dbReference type="SAM" id="MobiDB-lite"/>
    </source>
</evidence>
<evidence type="ECO:0000256" key="1">
    <source>
        <dbReference type="ARBA" id="ARBA00006594"/>
    </source>
</evidence>
<dbReference type="InterPro" id="IPR051537">
    <property type="entry name" value="DNA_Adenine_Mtase"/>
</dbReference>
<dbReference type="AlphaFoldDB" id="A0A653AEJ9"/>
<feature type="domain" description="DNA methylase adenine-specific" evidence="9">
    <location>
        <begin position="159"/>
        <end position="468"/>
    </location>
</feature>
<dbReference type="InterPro" id="IPR022749">
    <property type="entry name" value="D12N6_MeTrfase_N"/>
</dbReference>
<reference evidence="11" key="1">
    <citation type="submission" date="2018-07" db="EMBL/GenBank/DDBJ databases">
        <authorList>
            <consortium name="Genoscope - CEA"/>
            <person name="William W."/>
        </authorList>
    </citation>
    <scope>NUCLEOTIDE SEQUENCE</scope>
    <source>
        <strain evidence="11">IK1</strain>
    </source>
</reference>
<dbReference type="PRINTS" id="PR00507">
    <property type="entry name" value="N12N6MTFRASE"/>
</dbReference>
<sequence length="843" mass="96482">MARLTLPKLKRHLYAAADILRGKMDASQYKDFIFGMLFLKRCSDVFEEEREKIIREEVARGSGQQEAEELAEDRNLYEGLFVPPQARFRTLDETAHQNIGDILNKALSAISENNPVLSGVLEQIDFTRLIGKKPIADPKLRQLITHFRKHRMRNEDFEHRDLLGSAYEYLVYMFAESAGKKGGEFYTPRDVVSLMVRLVDPREGMRIYDPCCGSGGMLIYARQHVGQHGGNADNLSLYGQDNEGSAWAICKMNLILHGVFERAFIENDDTLTAPQHQEGGELMRFDRILSNPPFSMPYEKKQLSHQERFSAYGFPPEKKKADFLFALHMLASLRPGGIMATVMPHGVLFRGGGEYEIRRKLIEKDHIEAVIGLGANLFFGTGIPACILVMRRQGDKPAARKGKILFINADRDYEEGRAQNYLRAEHAEKIVQTFQHFETIPGYSSVVNTQQLMEEDFNLNIRRYADNSPPPEAQDVRAHLVGGVPRSEVDELRPLFEAHGLDVTRLFVDRDERYVDFAHDAAGNGALREAVDNDPGIKAREQTMLATYRDWWAAHSPRLAGLPQTSDPMILRDEYLQSFQAALLPIGILDRFKLTGILATWWDSVRDEIQTISARGFEELVDGWMDLIQDVIEDTETKKTELFDPFEHKLVVKLLPDYLRQIDDCRAEIARLEGEKETFEQQSDDEDEETPGEGEEENPPNYARTLEARLKEVKQQLKKDRDDQELLTEKELLEEKLTPYREILAALRKAKKTLKDLSNALLKVLKKKRAELSGDACRDLVLELSREDLERVLLRYVEEHRQEVRAAVENLWNKYGVSLRVIQEERDVAAGRLDGFLKELGYV</sequence>
<dbReference type="InterPro" id="IPR003356">
    <property type="entry name" value="DNA_methylase_A-5"/>
</dbReference>
<evidence type="ECO:0000259" key="9">
    <source>
        <dbReference type="Pfam" id="PF02384"/>
    </source>
</evidence>
<protein>
    <recommendedName>
        <fullName evidence="2">site-specific DNA-methyltransferase (adenine-specific)</fullName>
        <ecNumber evidence="2">2.1.1.72</ecNumber>
    </recommendedName>
</protein>
<dbReference type="InterPro" id="IPR038333">
    <property type="entry name" value="T1MK-like_N_sf"/>
</dbReference>
<dbReference type="GO" id="GO:0009007">
    <property type="term" value="F:site-specific DNA-methyltransferase (adenine-specific) activity"/>
    <property type="evidence" value="ECO:0007669"/>
    <property type="project" value="UniProtKB-EC"/>
</dbReference>
<name>A0A653AEJ9_UNCDX</name>
<evidence type="ECO:0000256" key="7">
    <source>
        <dbReference type="ARBA" id="ARBA00047942"/>
    </source>
</evidence>
<evidence type="ECO:0000256" key="2">
    <source>
        <dbReference type="ARBA" id="ARBA00011900"/>
    </source>
</evidence>
<dbReference type="InterPro" id="IPR002052">
    <property type="entry name" value="DNA_methylase_N6_adenine_CS"/>
</dbReference>
<evidence type="ECO:0000256" key="6">
    <source>
        <dbReference type="ARBA" id="ARBA00022747"/>
    </source>
</evidence>
<evidence type="ECO:0000256" key="5">
    <source>
        <dbReference type="ARBA" id="ARBA00022691"/>
    </source>
</evidence>
<feature type="domain" description="N6 adenine-specific DNA methyltransferase N-terminal" evidence="10">
    <location>
        <begin position="9"/>
        <end position="147"/>
    </location>
</feature>
<feature type="compositionally biased region" description="Acidic residues" evidence="8">
    <location>
        <begin position="682"/>
        <end position="698"/>
    </location>
</feature>
<dbReference type="Pfam" id="PF02384">
    <property type="entry name" value="N6_Mtase"/>
    <property type="match status" value="1"/>
</dbReference>
<dbReference type="InterPro" id="IPR029063">
    <property type="entry name" value="SAM-dependent_MTases_sf"/>
</dbReference>
<dbReference type="PANTHER" id="PTHR42933:SF3">
    <property type="entry name" value="TYPE I RESTRICTION ENZYME MJAVIII METHYLASE SUBUNIT"/>
    <property type="match status" value="1"/>
</dbReference>
<dbReference type="Gene3D" id="3.40.50.150">
    <property type="entry name" value="Vaccinia Virus protein VP39"/>
    <property type="match status" value="1"/>
</dbReference>
<gene>
    <name evidence="11" type="ORF">TRIP_B40318</name>
</gene>
<dbReference type="Pfam" id="PF12161">
    <property type="entry name" value="HsdM_N"/>
    <property type="match status" value="1"/>
</dbReference>
<keyword evidence="4" id="KW-0808">Transferase</keyword>
<keyword evidence="3" id="KW-0489">Methyltransferase</keyword>
<dbReference type="GO" id="GO:0003677">
    <property type="term" value="F:DNA binding"/>
    <property type="evidence" value="ECO:0007669"/>
    <property type="project" value="InterPro"/>
</dbReference>